<dbReference type="Gene3D" id="3.40.50.300">
    <property type="entry name" value="P-loop containing nucleotide triphosphate hydrolases"/>
    <property type="match status" value="1"/>
</dbReference>
<dbReference type="PATRIC" id="fig|1555112.3.peg.345"/>
<dbReference type="PANTHER" id="PTHR42788">
    <property type="entry name" value="TAURINE IMPORT ATP-BINDING PROTEIN-RELATED"/>
    <property type="match status" value="1"/>
</dbReference>
<dbReference type="InterPro" id="IPR050166">
    <property type="entry name" value="ABC_transporter_ATP-bind"/>
</dbReference>
<organism evidence="5 6">
    <name type="scientific">Limnochorda pilosa</name>
    <dbReference type="NCBI Taxonomy" id="1555112"/>
    <lineage>
        <taxon>Bacteria</taxon>
        <taxon>Bacillati</taxon>
        <taxon>Bacillota</taxon>
        <taxon>Limnochordia</taxon>
        <taxon>Limnochordales</taxon>
        <taxon>Limnochordaceae</taxon>
        <taxon>Limnochorda</taxon>
    </lineage>
</organism>
<dbReference type="KEGG" id="lpil:LIP_0330"/>
<dbReference type="PROSITE" id="PS50893">
    <property type="entry name" value="ABC_TRANSPORTER_2"/>
    <property type="match status" value="1"/>
</dbReference>
<dbReference type="EMBL" id="AP014924">
    <property type="protein sequence ID" value="BAS26187.1"/>
    <property type="molecule type" value="Genomic_DNA"/>
</dbReference>
<sequence>MSTATAVLCDRIACRFPTSLGESYTAIKNVSLVVDEGRFVTLVGPTGCGKSTLLNAVAGLLSPSEGTIEIFGQPLKGLNRDAAYLFQQDGLLPWKTALENVALGLLFLGLQRREALTEAAHWLHTVGLAGFEDRYPHQLSGGMRKRVAIAQCWAVNPRILLMDEPFSALDVQTRQLMETELLSLWAGSEKTVLFVTHDLDEAIALADEVLVLSAGPAARVIGSYTVDLPRPRNVAEIRLEPRFVEIYRDIWEQLRGEVVRAHGRERGA</sequence>
<keyword evidence="1" id="KW-0813">Transport</keyword>
<keyword evidence="5" id="KW-0328">Glycosyltransferase</keyword>
<evidence type="ECO:0000313" key="5">
    <source>
        <dbReference type="EMBL" id="BAS26187.1"/>
    </source>
</evidence>
<dbReference type="RefSeq" id="WP_082725712.1">
    <property type="nucleotide sequence ID" value="NZ_AP014924.1"/>
</dbReference>
<dbReference type="SMART" id="SM00382">
    <property type="entry name" value="AAA"/>
    <property type="match status" value="1"/>
</dbReference>
<dbReference type="AlphaFoldDB" id="A0A0K2SGN7"/>
<dbReference type="PANTHER" id="PTHR42788:SF13">
    <property type="entry name" value="ALIPHATIC SULFONATES IMPORT ATP-BINDING PROTEIN SSUB"/>
    <property type="match status" value="1"/>
</dbReference>
<gene>
    <name evidence="5" type="ORF">LIP_0330</name>
</gene>
<reference evidence="6" key="2">
    <citation type="journal article" date="2016" name="Int. J. Syst. Evol. Microbiol.">
        <title>Complete genome sequence and cell structure of Limnochorda pilosa, a Gram-negative spore-former within the phylum Firmicutes.</title>
        <authorList>
            <person name="Watanabe M."/>
            <person name="Kojima H."/>
            <person name="Fukui M."/>
        </authorList>
    </citation>
    <scope>NUCLEOTIDE SEQUENCE [LARGE SCALE GENOMIC DNA]</scope>
    <source>
        <strain evidence="6">HC45</strain>
    </source>
</reference>
<name>A0A0K2SGN7_LIMPI</name>
<dbReference type="InterPro" id="IPR017871">
    <property type="entry name" value="ABC_transporter-like_CS"/>
</dbReference>
<dbReference type="GO" id="GO:0016757">
    <property type="term" value="F:glycosyltransferase activity"/>
    <property type="evidence" value="ECO:0007669"/>
    <property type="project" value="UniProtKB-KW"/>
</dbReference>
<evidence type="ECO:0000256" key="1">
    <source>
        <dbReference type="ARBA" id="ARBA00022448"/>
    </source>
</evidence>
<feature type="domain" description="ABC transporter" evidence="4">
    <location>
        <begin position="7"/>
        <end position="239"/>
    </location>
</feature>
<dbReference type="InterPro" id="IPR003593">
    <property type="entry name" value="AAA+_ATPase"/>
</dbReference>
<keyword evidence="2" id="KW-0547">Nucleotide-binding</keyword>
<dbReference type="PROSITE" id="PS00211">
    <property type="entry name" value="ABC_TRANSPORTER_1"/>
    <property type="match status" value="1"/>
</dbReference>
<proteinExistence type="predicted"/>
<dbReference type="OrthoDB" id="9802264at2"/>
<reference evidence="6" key="1">
    <citation type="submission" date="2015-07" db="EMBL/GenBank/DDBJ databases">
        <title>Complete genome sequence and phylogenetic analysis of Limnochorda pilosa.</title>
        <authorList>
            <person name="Watanabe M."/>
            <person name="Kojima H."/>
            <person name="Fukui M."/>
        </authorList>
    </citation>
    <scope>NUCLEOTIDE SEQUENCE [LARGE SCALE GENOMIC DNA]</scope>
    <source>
        <strain evidence="6">HC45</strain>
    </source>
</reference>
<dbReference type="GO" id="GO:0005524">
    <property type="term" value="F:ATP binding"/>
    <property type="evidence" value="ECO:0007669"/>
    <property type="project" value="UniProtKB-KW"/>
</dbReference>
<protein>
    <submittedName>
        <fullName evidence="5">Mannosyltransferase</fullName>
    </submittedName>
</protein>
<evidence type="ECO:0000256" key="2">
    <source>
        <dbReference type="ARBA" id="ARBA00022741"/>
    </source>
</evidence>
<dbReference type="STRING" id="1555112.LIP_0330"/>
<dbReference type="SUPFAM" id="SSF52540">
    <property type="entry name" value="P-loop containing nucleoside triphosphate hydrolases"/>
    <property type="match status" value="1"/>
</dbReference>
<keyword evidence="6" id="KW-1185">Reference proteome</keyword>
<evidence type="ECO:0000313" key="6">
    <source>
        <dbReference type="Proteomes" id="UP000065807"/>
    </source>
</evidence>
<evidence type="ECO:0000256" key="3">
    <source>
        <dbReference type="ARBA" id="ARBA00022840"/>
    </source>
</evidence>
<dbReference type="Proteomes" id="UP000065807">
    <property type="component" value="Chromosome"/>
</dbReference>
<dbReference type="Pfam" id="PF00005">
    <property type="entry name" value="ABC_tran"/>
    <property type="match status" value="1"/>
</dbReference>
<accession>A0A0K2SGN7</accession>
<dbReference type="GO" id="GO:0016887">
    <property type="term" value="F:ATP hydrolysis activity"/>
    <property type="evidence" value="ECO:0007669"/>
    <property type="project" value="InterPro"/>
</dbReference>
<evidence type="ECO:0000259" key="4">
    <source>
        <dbReference type="PROSITE" id="PS50893"/>
    </source>
</evidence>
<dbReference type="InterPro" id="IPR003439">
    <property type="entry name" value="ABC_transporter-like_ATP-bd"/>
</dbReference>
<dbReference type="CDD" id="cd03293">
    <property type="entry name" value="ABC_NrtD_SsuB_transporters"/>
    <property type="match status" value="1"/>
</dbReference>
<keyword evidence="5" id="KW-0808">Transferase</keyword>
<dbReference type="InterPro" id="IPR027417">
    <property type="entry name" value="P-loop_NTPase"/>
</dbReference>
<keyword evidence="3" id="KW-0067">ATP-binding</keyword>